<feature type="transmembrane region" description="Helical" evidence="6">
    <location>
        <begin position="409"/>
        <end position="429"/>
    </location>
</feature>
<dbReference type="SUPFAM" id="SSF103473">
    <property type="entry name" value="MFS general substrate transporter"/>
    <property type="match status" value="2"/>
</dbReference>
<evidence type="ECO:0000256" key="3">
    <source>
        <dbReference type="ARBA" id="ARBA00022692"/>
    </source>
</evidence>
<evidence type="ECO:0000256" key="5">
    <source>
        <dbReference type="ARBA" id="ARBA00023136"/>
    </source>
</evidence>
<evidence type="ECO:0008006" key="9">
    <source>
        <dbReference type="Google" id="ProtNLM"/>
    </source>
</evidence>
<reference evidence="7" key="1">
    <citation type="submission" date="2014-09" db="EMBL/GenBank/DDBJ databases">
        <title>Genome sequence of the luminous mushroom Mycena chlorophos for searching fungal bioluminescence genes.</title>
        <authorList>
            <person name="Tanaka Y."/>
            <person name="Kasuga D."/>
            <person name="Oba Y."/>
            <person name="Hase S."/>
            <person name="Sato K."/>
            <person name="Oba Y."/>
            <person name="Sakakibara Y."/>
        </authorList>
    </citation>
    <scope>NUCLEOTIDE SEQUENCE</scope>
</reference>
<feature type="transmembrane region" description="Helical" evidence="6">
    <location>
        <begin position="380"/>
        <end position="397"/>
    </location>
</feature>
<dbReference type="InterPro" id="IPR036259">
    <property type="entry name" value="MFS_trans_sf"/>
</dbReference>
<accession>A0ABQ0LIZ3</accession>
<feature type="transmembrane region" description="Helical" evidence="6">
    <location>
        <begin position="248"/>
        <end position="268"/>
    </location>
</feature>
<keyword evidence="3 6" id="KW-0812">Transmembrane</keyword>
<feature type="transmembrane region" description="Helical" evidence="6">
    <location>
        <begin position="217"/>
        <end position="236"/>
    </location>
</feature>
<organism evidence="7 8">
    <name type="scientific">Mycena chlorophos</name>
    <name type="common">Agaric fungus</name>
    <name type="synonym">Agaricus chlorophos</name>
    <dbReference type="NCBI Taxonomy" id="658473"/>
    <lineage>
        <taxon>Eukaryota</taxon>
        <taxon>Fungi</taxon>
        <taxon>Dikarya</taxon>
        <taxon>Basidiomycota</taxon>
        <taxon>Agaricomycotina</taxon>
        <taxon>Agaricomycetes</taxon>
        <taxon>Agaricomycetidae</taxon>
        <taxon>Agaricales</taxon>
        <taxon>Marasmiineae</taxon>
        <taxon>Mycenaceae</taxon>
        <taxon>Mycena</taxon>
    </lineage>
</organism>
<dbReference type="Proteomes" id="UP000815677">
    <property type="component" value="Unassembled WGS sequence"/>
</dbReference>
<dbReference type="PANTHER" id="PTHR43791:SF63">
    <property type="entry name" value="HIGH AFFINITY CYSTEINE TRANSPORTER"/>
    <property type="match status" value="1"/>
</dbReference>
<dbReference type="InterPro" id="IPR011701">
    <property type="entry name" value="MFS"/>
</dbReference>
<feature type="transmembrane region" description="Helical" evidence="6">
    <location>
        <begin position="152"/>
        <end position="172"/>
    </location>
</feature>
<dbReference type="EMBL" id="DF846895">
    <property type="protein sequence ID" value="GAT51055.1"/>
    <property type="molecule type" value="Genomic_DNA"/>
</dbReference>
<evidence type="ECO:0000256" key="4">
    <source>
        <dbReference type="ARBA" id="ARBA00022989"/>
    </source>
</evidence>
<sequence length="548" mass="61431">MDSSSDHSEKQKHAGNVVVDVVDIDVAAALASSNVRLDSEAAAKLRRKVDWHLMPLMCIMYLMTFADKTTLGQAAVLGLLPGAHLNQNQFNWLGSIFYFSYLLFEVRAAFTSPGNPIKTRVPPVPTKSRTILRCKRSTDPNLLLQALQRFPVGKWMSVNIFVWAIALMAHAACKSFGALFAVRFILGLCEGAITPGFMIVTAMFYTREEQNKRVGYWFLMNGFAVIFLGFVAFGVLHTETPDFMPWQWLFMITGIITLITSILFWFFFPDSPTTARFLTTEERVLAVERIKVNQAGVENKHWKRSQFIATIKDPKIWLLAAFAAFSNIINSLIVQRQIIVKMFGFNSIQTTLLGCVDGVVEILTIWAGVTLAGYKPIGRAYAGIIMFIPAILGSILVNTLPSHNKVGLLFSYWLTIFAITPFAISLGWLSSLTAGHTRRTTANAIMLVAYGLGNAVGPFMWKAQYQPRNHVPWGIITGCTVVSAILLLVIRYVYAAENKRRAVAKESGNFDEYYISEVQPDGTIIEKKIDREFLDLTDIENKEFRYVL</sequence>
<evidence type="ECO:0000256" key="1">
    <source>
        <dbReference type="ARBA" id="ARBA00004141"/>
    </source>
</evidence>
<dbReference type="Pfam" id="PF07690">
    <property type="entry name" value="MFS_1"/>
    <property type="match status" value="1"/>
</dbReference>
<feature type="transmembrane region" description="Helical" evidence="6">
    <location>
        <begin position="184"/>
        <end position="205"/>
    </location>
</feature>
<dbReference type="Gene3D" id="1.20.1250.20">
    <property type="entry name" value="MFS general substrate transporter like domains"/>
    <property type="match status" value="2"/>
</dbReference>
<feature type="transmembrane region" description="Helical" evidence="6">
    <location>
        <begin position="473"/>
        <end position="494"/>
    </location>
</feature>
<keyword evidence="4 6" id="KW-1133">Transmembrane helix</keyword>
<keyword evidence="2" id="KW-0813">Transport</keyword>
<feature type="transmembrane region" description="Helical" evidence="6">
    <location>
        <begin position="316"/>
        <end position="339"/>
    </location>
</feature>
<comment type="subcellular location">
    <subcellularLocation>
        <location evidence="1">Membrane</location>
        <topology evidence="1">Multi-pass membrane protein</topology>
    </subcellularLocation>
</comment>
<name>A0ABQ0LIZ3_MYCCL</name>
<dbReference type="PANTHER" id="PTHR43791">
    <property type="entry name" value="PERMEASE-RELATED"/>
    <property type="match status" value="1"/>
</dbReference>
<keyword evidence="8" id="KW-1185">Reference proteome</keyword>
<feature type="transmembrane region" description="Helical" evidence="6">
    <location>
        <begin position="441"/>
        <end position="461"/>
    </location>
</feature>
<evidence type="ECO:0000313" key="8">
    <source>
        <dbReference type="Proteomes" id="UP000815677"/>
    </source>
</evidence>
<keyword evidence="5 6" id="KW-0472">Membrane</keyword>
<protein>
    <recommendedName>
        <fullName evidence="9">MFS general substrate transporter</fullName>
    </recommendedName>
</protein>
<proteinExistence type="predicted"/>
<evidence type="ECO:0000256" key="6">
    <source>
        <dbReference type="SAM" id="Phobius"/>
    </source>
</evidence>
<feature type="transmembrane region" description="Helical" evidence="6">
    <location>
        <begin position="351"/>
        <end position="373"/>
    </location>
</feature>
<gene>
    <name evidence="7" type="ORF">MCHLO_08230</name>
</gene>
<evidence type="ECO:0000313" key="7">
    <source>
        <dbReference type="EMBL" id="GAT51055.1"/>
    </source>
</evidence>
<evidence type="ECO:0000256" key="2">
    <source>
        <dbReference type="ARBA" id="ARBA00022448"/>
    </source>
</evidence>